<organism evidence="1 2">
    <name type="scientific">Calycina marina</name>
    <dbReference type="NCBI Taxonomy" id="1763456"/>
    <lineage>
        <taxon>Eukaryota</taxon>
        <taxon>Fungi</taxon>
        <taxon>Dikarya</taxon>
        <taxon>Ascomycota</taxon>
        <taxon>Pezizomycotina</taxon>
        <taxon>Leotiomycetes</taxon>
        <taxon>Helotiales</taxon>
        <taxon>Pezizellaceae</taxon>
        <taxon>Calycina</taxon>
    </lineage>
</organism>
<accession>A0A9P7YW09</accession>
<evidence type="ECO:0000313" key="1">
    <source>
        <dbReference type="EMBL" id="KAG9240437.1"/>
    </source>
</evidence>
<dbReference type="OrthoDB" id="5243686at2759"/>
<sequence length="264" mass="29842">MAQDPSFLFIVNELPTNDDPGTEGSVEPRQVHQRWLPPESARGFFAQEPGCVYRWDNGIVSRAYGYNWHNDPQSCHSGSIYAINPQTQNYVSPLYYRSATTFFCNRSDKFFTTRGHAGLKEIRYLGPEDGWTPLTFTHENGISYVGQGYEHQHTAVRRASWIDSLLPKSYRCEENGPASNEGGLSGLLEIIIALVAFSCSARDLNNVLLHDNAWRGHDWRPHGRQHGRKPRRGMVVIVYLDPENAGSTTEALYNFEGGPHPVFK</sequence>
<gene>
    <name evidence="1" type="ORF">BJ878DRAFT_292198</name>
</gene>
<reference evidence="1" key="1">
    <citation type="journal article" date="2021" name="IMA Fungus">
        <title>Genomic characterization of three marine fungi, including Emericellopsis atlantica sp. nov. with signatures of a generalist lifestyle and marine biomass degradation.</title>
        <authorList>
            <person name="Hagestad O.C."/>
            <person name="Hou L."/>
            <person name="Andersen J.H."/>
            <person name="Hansen E.H."/>
            <person name="Altermark B."/>
            <person name="Li C."/>
            <person name="Kuhnert E."/>
            <person name="Cox R.J."/>
            <person name="Crous P.W."/>
            <person name="Spatafora J.W."/>
            <person name="Lail K."/>
            <person name="Amirebrahimi M."/>
            <person name="Lipzen A."/>
            <person name="Pangilinan J."/>
            <person name="Andreopoulos W."/>
            <person name="Hayes R.D."/>
            <person name="Ng V."/>
            <person name="Grigoriev I.V."/>
            <person name="Jackson S.A."/>
            <person name="Sutton T.D.S."/>
            <person name="Dobson A.D.W."/>
            <person name="Rama T."/>
        </authorList>
    </citation>
    <scope>NUCLEOTIDE SEQUENCE</scope>
    <source>
        <strain evidence="1">TRa3180A</strain>
    </source>
</reference>
<evidence type="ECO:0000313" key="2">
    <source>
        <dbReference type="Proteomes" id="UP000887226"/>
    </source>
</evidence>
<dbReference type="AlphaFoldDB" id="A0A9P7YW09"/>
<protein>
    <submittedName>
        <fullName evidence="1">Uncharacterized protein</fullName>
    </submittedName>
</protein>
<dbReference type="EMBL" id="MU254447">
    <property type="protein sequence ID" value="KAG9240437.1"/>
    <property type="molecule type" value="Genomic_DNA"/>
</dbReference>
<comment type="caution">
    <text evidence="1">The sequence shown here is derived from an EMBL/GenBank/DDBJ whole genome shotgun (WGS) entry which is preliminary data.</text>
</comment>
<keyword evidence="2" id="KW-1185">Reference proteome</keyword>
<name>A0A9P7YW09_9HELO</name>
<dbReference type="Proteomes" id="UP000887226">
    <property type="component" value="Unassembled WGS sequence"/>
</dbReference>
<proteinExistence type="predicted"/>